<dbReference type="Gene3D" id="3.10.450.50">
    <property type="match status" value="1"/>
</dbReference>
<dbReference type="SUPFAM" id="SSF54427">
    <property type="entry name" value="NTF2-like"/>
    <property type="match status" value="1"/>
</dbReference>
<protein>
    <recommendedName>
        <fullName evidence="1">SnoaL-like domain-containing protein</fullName>
    </recommendedName>
</protein>
<dbReference type="Pfam" id="PF12680">
    <property type="entry name" value="SnoaL_2"/>
    <property type="match status" value="1"/>
</dbReference>
<dbReference type="KEGG" id="bcv:Bcav_3320"/>
<dbReference type="RefSeq" id="WP_015883800.1">
    <property type="nucleotide sequence ID" value="NC_012669.1"/>
</dbReference>
<evidence type="ECO:0000313" key="3">
    <source>
        <dbReference type="Proteomes" id="UP000007962"/>
    </source>
</evidence>
<dbReference type="InterPro" id="IPR037401">
    <property type="entry name" value="SnoaL-like"/>
</dbReference>
<dbReference type="NCBIfam" id="TIGR02246">
    <property type="entry name" value="SgcJ/EcaC family oxidoreductase"/>
    <property type="match status" value="1"/>
</dbReference>
<dbReference type="HOGENOM" id="CLU_129336_2_0_11"/>
<keyword evidence="3" id="KW-1185">Reference proteome</keyword>
<dbReference type="STRING" id="471853.Bcav_3320"/>
<sequence>MPELETAGAHADDEAAIRAVVAEQTAAWNAGDGVGYARHVAPDVSFTNVFGALLYGASAFATRHSEILATFYRATTKHHVIRRIRFVTPDVALVDVENEVRGVVEMPPGVPVPPDGVLTTRLLEVFVRRDGRWWVEAYHNVQVGTGAGS</sequence>
<accession>C5C1F3</accession>
<feature type="domain" description="SnoaL-like" evidence="1">
    <location>
        <begin position="23"/>
        <end position="134"/>
    </location>
</feature>
<dbReference type="EMBL" id="CP001618">
    <property type="protein sequence ID" value="ACQ81563.1"/>
    <property type="molecule type" value="Genomic_DNA"/>
</dbReference>
<evidence type="ECO:0000313" key="2">
    <source>
        <dbReference type="EMBL" id="ACQ81563.1"/>
    </source>
</evidence>
<reference evidence="2 3" key="1">
    <citation type="journal article" date="2009" name="Stand. Genomic Sci.">
        <title>Complete genome sequence of Beutenbergia cavernae type strain (HKI 0122).</title>
        <authorList>
            <person name="Land M."/>
            <person name="Pukall R."/>
            <person name="Abt B."/>
            <person name="Goker M."/>
            <person name="Rohde M."/>
            <person name="Glavina Del Rio T."/>
            <person name="Tice H."/>
            <person name="Copeland A."/>
            <person name="Cheng J.F."/>
            <person name="Lucas S."/>
            <person name="Chen F."/>
            <person name="Nolan M."/>
            <person name="Bruce D."/>
            <person name="Goodwin L."/>
            <person name="Pitluck S."/>
            <person name="Ivanova N."/>
            <person name="Mavromatis K."/>
            <person name="Ovchinnikova G."/>
            <person name="Pati A."/>
            <person name="Chen A."/>
            <person name="Palaniappan K."/>
            <person name="Hauser L."/>
            <person name="Chang Y.J."/>
            <person name="Jefferies C.C."/>
            <person name="Saunders E."/>
            <person name="Brettin T."/>
            <person name="Detter J.C."/>
            <person name="Han C."/>
            <person name="Chain P."/>
            <person name="Bristow J."/>
            <person name="Eisen J.A."/>
            <person name="Markowitz V."/>
            <person name="Hugenholtz P."/>
            <person name="Kyrpides N.C."/>
            <person name="Klenk H.P."/>
            <person name="Lapidus A."/>
        </authorList>
    </citation>
    <scope>NUCLEOTIDE SEQUENCE [LARGE SCALE GENOMIC DNA]</scope>
    <source>
        <strain evidence="3">ATCC BAA-8 / DSM 12333 / NBRC 16432</strain>
    </source>
</reference>
<organism evidence="2 3">
    <name type="scientific">Beutenbergia cavernae (strain ATCC BAA-8 / DSM 12333 / CCUG 43141 / JCM 11478 / NBRC 16432 / NCIMB 13614 / HKI 0122)</name>
    <dbReference type="NCBI Taxonomy" id="471853"/>
    <lineage>
        <taxon>Bacteria</taxon>
        <taxon>Bacillati</taxon>
        <taxon>Actinomycetota</taxon>
        <taxon>Actinomycetes</taxon>
        <taxon>Micrococcales</taxon>
        <taxon>Beutenbergiaceae</taxon>
        <taxon>Beutenbergia</taxon>
    </lineage>
</organism>
<dbReference type="InterPro" id="IPR011944">
    <property type="entry name" value="Steroid_delta5-4_isomerase"/>
</dbReference>
<dbReference type="eggNOG" id="COG4319">
    <property type="taxonomic scope" value="Bacteria"/>
</dbReference>
<proteinExistence type="predicted"/>
<dbReference type="Proteomes" id="UP000007962">
    <property type="component" value="Chromosome"/>
</dbReference>
<evidence type="ECO:0000259" key="1">
    <source>
        <dbReference type="Pfam" id="PF12680"/>
    </source>
</evidence>
<gene>
    <name evidence="2" type="ordered locus">Bcav_3320</name>
</gene>
<dbReference type="InterPro" id="IPR032710">
    <property type="entry name" value="NTF2-like_dom_sf"/>
</dbReference>
<name>C5C1F3_BEUC1</name>
<dbReference type="AlphaFoldDB" id="C5C1F3"/>